<keyword evidence="2" id="KW-0677">Repeat</keyword>
<feature type="non-terminal residue" evidence="9">
    <location>
        <position position="1"/>
    </location>
</feature>
<dbReference type="AlphaFoldDB" id="A0AAV6LV10"/>
<dbReference type="EMBL" id="JAGKQH010000020">
    <property type="protein sequence ID" value="KAG6570856.1"/>
    <property type="molecule type" value="Genomic_DNA"/>
</dbReference>
<name>A0AAV6LV10_9ROSI</name>
<feature type="domain" description="Myb-like" evidence="7">
    <location>
        <begin position="60"/>
        <end position="112"/>
    </location>
</feature>
<proteinExistence type="predicted"/>
<evidence type="ECO:0000259" key="7">
    <source>
        <dbReference type="PROSITE" id="PS50090"/>
    </source>
</evidence>
<comment type="subcellular location">
    <subcellularLocation>
        <location evidence="1">Nucleus</location>
    </subcellularLocation>
</comment>
<gene>
    <name evidence="9" type="primary">MYB30</name>
    <name evidence="9" type="ORF">SDJN03_29771</name>
</gene>
<keyword evidence="10" id="KW-1185">Reference proteome</keyword>
<dbReference type="Pfam" id="PF00249">
    <property type="entry name" value="Myb_DNA-binding"/>
    <property type="match status" value="2"/>
</dbReference>
<keyword evidence="4" id="KW-0238">DNA-binding</keyword>
<protein>
    <submittedName>
        <fullName evidence="9">Transcription factor MYB30</fullName>
    </submittedName>
</protein>
<dbReference type="PROSITE" id="PS51294">
    <property type="entry name" value="HTH_MYB"/>
    <property type="match status" value="2"/>
</dbReference>
<dbReference type="CDD" id="cd00167">
    <property type="entry name" value="SANT"/>
    <property type="match status" value="2"/>
</dbReference>
<dbReference type="Proteomes" id="UP000685013">
    <property type="component" value="Chromosome 20"/>
</dbReference>
<dbReference type="InterPro" id="IPR017930">
    <property type="entry name" value="Myb_dom"/>
</dbReference>
<dbReference type="FunFam" id="1.10.10.60:FF:000015">
    <property type="entry name" value="Transcription factor RAX3"/>
    <property type="match status" value="1"/>
</dbReference>
<evidence type="ECO:0000313" key="10">
    <source>
        <dbReference type="Proteomes" id="UP000685013"/>
    </source>
</evidence>
<dbReference type="PROSITE" id="PS50090">
    <property type="entry name" value="MYB_LIKE"/>
    <property type="match status" value="2"/>
</dbReference>
<reference evidence="9 10" key="1">
    <citation type="journal article" date="2021" name="Hortic Res">
        <title>The domestication of Cucurbita argyrosperma as revealed by the genome of its wild relative.</title>
        <authorList>
            <person name="Barrera-Redondo J."/>
            <person name="Sanchez-de la Vega G."/>
            <person name="Aguirre-Liguori J.A."/>
            <person name="Castellanos-Morales G."/>
            <person name="Gutierrez-Guerrero Y.T."/>
            <person name="Aguirre-Dugua X."/>
            <person name="Aguirre-Planter E."/>
            <person name="Tenaillon M.I."/>
            <person name="Lira-Saade R."/>
            <person name="Eguiarte L.E."/>
        </authorList>
    </citation>
    <scope>NUCLEOTIDE SEQUENCE [LARGE SCALE GENOMIC DNA]</scope>
    <source>
        <strain evidence="9">JBR-2021</strain>
    </source>
</reference>
<keyword evidence="6" id="KW-0539">Nucleus</keyword>
<feature type="domain" description="HTH myb-type" evidence="8">
    <location>
        <begin position="60"/>
        <end position="112"/>
    </location>
</feature>
<dbReference type="SMART" id="SM00717">
    <property type="entry name" value="SANT"/>
    <property type="match status" value="2"/>
</dbReference>
<dbReference type="GO" id="GO:0005634">
    <property type="term" value="C:nucleus"/>
    <property type="evidence" value="ECO:0007669"/>
    <property type="project" value="UniProtKB-SubCell"/>
</dbReference>
<keyword evidence="5" id="KW-0804">Transcription</keyword>
<evidence type="ECO:0000259" key="8">
    <source>
        <dbReference type="PROSITE" id="PS51294"/>
    </source>
</evidence>
<evidence type="ECO:0000256" key="3">
    <source>
        <dbReference type="ARBA" id="ARBA00023015"/>
    </source>
</evidence>
<feature type="domain" description="HTH myb-type" evidence="8">
    <location>
        <begin position="113"/>
        <end position="167"/>
    </location>
</feature>
<evidence type="ECO:0000256" key="4">
    <source>
        <dbReference type="ARBA" id="ARBA00023125"/>
    </source>
</evidence>
<accession>A0AAV6LV10</accession>
<dbReference type="PANTHER" id="PTHR10641:SF1377">
    <property type="entry name" value="MYB-RELATED PROTEIN MYB4-LIKE"/>
    <property type="match status" value="1"/>
</dbReference>
<evidence type="ECO:0000256" key="5">
    <source>
        <dbReference type="ARBA" id="ARBA00023163"/>
    </source>
</evidence>
<feature type="domain" description="Myb-like" evidence="7">
    <location>
        <begin position="113"/>
        <end position="163"/>
    </location>
</feature>
<dbReference type="GO" id="GO:0003677">
    <property type="term" value="F:DNA binding"/>
    <property type="evidence" value="ECO:0007669"/>
    <property type="project" value="UniProtKB-KW"/>
</dbReference>
<evidence type="ECO:0000256" key="2">
    <source>
        <dbReference type="ARBA" id="ARBA00022737"/>
    </source>
</evidence>
<keyword evidence="3" id="KW-0805">Transcription regulation</keyword>
<dbReference type="PANTHER" id="PTHR10641">
    <property type="entry name" value="MYB FAMILY TRANSCRIPTION FACTOR"/>
    <property type="match status" value="1"/>
</dbReference>
<evidence type="ECO:0000256" key="6">
    <source>
        <dbReference type="ARBA" id="ARBA00023242"/>
    </source>
</evidence>
<comment type="caution">
    <text evidence="9">The sequence shown here is derived from an EMBL/GenBank/DDBJ whole genome shotgun (WGS) entry which is preliminary data.</text>
</comment>
<sequence>MGLVSFLAQLIPTPRGLCLLSDPCEVVDLNSVPYSTTPSSLTLLVPLLVKKMVRAPVVDKDGVRRGAWSFEEDEKLRAYVQRYGPSKWRELPTLAGLTRCGKSCRLRWLNYLRPGIKRGNYTDEENDLICNLHKKHGNRWSTIAAKLPGRTDNEIKNHWNAHLKKQVNPKPQSSTQPKPKQLTSQVIEAKREDFTGYSSTTFGILESSSLSQQTSSCDDNFATQNWGVEDYDRSGYYEDFWTIEQCVSDVLDGCLEFSADYEIGIFSPQHHEPTYDDNYIDLFCSLL</sequence>
<dbReference type="InterPro" id="IPR001005">
    <property type="entry name" value="SANT/Myb"/>
</dbReference>
<evidence type="ECO:0000313" key="9">
    <source>
        <dbReference type="EMBL" id="KAG6570856.1"/>
    </source>
</evidence>
<dbReference type="InterPro" id="IPR015495">
    <property type="entry name" value="Myb_TF_plants"/>
</dbReference>
<organism evidence="9 10">
    <name type="scientific">Cucurbita argyrosperma subsp. sororia</name>
    <dbReference type="NCBI Taxonomy" id="37648"/>
    <lineage>
        <taxon>Eukaryota</taxon>
        <taxon>Viridiplantae</taxon>
        <taxon>Streptophyta</taxon>
        <taxon>Embryophyta</taxon>
        <taxon>Tracheophyta</taxon>
        <taxon>Spermatophyta</taxon>
        <taxon>Magnoliopsida</taxon>
        <taxon>eudicotyledons</taxon>
        <taxon>Gunneridae</taxon>
        <taxon>Pentapetalae</taxon>
        <taxon>rosids</taxon>
        <taxon>fabids</taxon>
        <taxon>Cucurbitales</taxon>
        <taxon>Cucurbitaceae</taxon>
        <taxon>Cucurbiteae</taxon>
        <taxon>Cucurbita</taxon>
    </lineage>
</organism>
<evidence type="ECO:0000256" key="1">
    <source>
        <dbReference type="ARBA" id="ARBA00004123"/>
    </source>
</evidence>